<keyword evidence="4" id="KW-1185">Reference proteome</keyword>
<evidence type="ECO:0000313" key="3">
    <source>
        <dbReference type="EMBL" id="QDT66239.1"/>
    </source>
</evidence>
<feature type="domain" description="Gfo/Idh/MocA-like oxidoreductase N-terminal" evidence="1">
    <location>
        <begin position="41"/>
        <end position="173"/>
    </location>
</feature>
<dbReference type="SUPFAM" id="SSF55347">
    <property type="entry name" value="Glyceraldehyde-3-phosphate dehydrogenase-like, C-terminal domain"/>
    <property type="match status" value="1"/>
</dbReference>
<feature type="domain" description="GFO/IDH/MocA-like oxidoreductase" evidence="2">
    <location>
        <begin position="185"/>
        <end position="322"/>
    </location>
</feature>
<dbReference type="Pfam" id="PF01408">
    <property type="entry name" value="GFO_IDH_MocA"/>
    <property type="match status" value="1"/>
</dbReference>
<reference evidence="3 4" key="1">
    <citation type="submission" date="2019-02" db="EMBL/GenBank/DDBJ databases">
        <title>Deep-cultivation of Planctomycetes and their phenomic and genomic characterization uncovers novel biology.</title>
        <authorList>
            <person name="Wiegand S."/>
            <person name="Jogler M."/>
            <person name="Boedeker C."/>
            <person name="Pinto D."/>
            <person name="Vollmers J."/>
            <person name="Rivas-Marin E."/>
            <person name="Kohn T."/>
            <person name="Peeters S.H."/>
            <person name="Heuer A."/>
            <person name="Rast P."/>
            <person name="Oberbeckmann S."/>
            <person name="Bunk B."/>
            <person name="Jeske O."/>
            <person name="Meyerdierks A."/>
            <person name="Storesund J.E."/>
            <person name="Kallscheuer N."/>
            <person name="Luecker S."/>
            <person name="Lage O.M."/>
            <person name="Pohl T."/>
            <person name="Merkel B.J."/>
            <person name="Hornburger P."/>
            <person name="Mueller R.-W."/>
            <person name="Bruemmer F."/>
            <person name="Labrenz M."/>
            <person name="Spormann A.M."/>
            <person name="Op den Camp H."/>
            <person name="Overmann J."/>
            <person name="Amann R."/>
            <person name="Jetten M.S.M."/>
            <person name="Mascher T."/>
            <person name="Medema M.H."/>
            <person name="Devos D.P."/>
            <person name="Kaster A.-K."/>
            <person name="Ovreas L."/>
            <person name="Rohde M."/>
            <person name="Galperin M.Y."/>
            <person name="Jogler C."/>
        </authorList>
    </citation>
    <scope>NUCLEOTIDE SEQUENCE [LARGE SCALE GENOMIC DNA]</scope>
    <source>
        <strain evidence="3 4">V22</strain>
    </source>
</reference>
<dbReference type="Gene3D" id="3.30.360.10">
    <property type="entry name" value="Dihydrodipicolinate Reductase, domain 2"/>
    <property type="match status" value="1"/>
</dbReference>
<sequence>MNPTDHASPSRRSFLQTTVAAGVAASTLSSGVFAGGTEGKIRIGLVGCGGRGTGAALNALKADPGVVLVALADLFQEKIPGTISNLQKAGVGDRVQVPPEMQFSGLDAYKSLIDEVDVVLLATPPGFRPVQYRAAVEAGKHVFIEKPVAVDGPGIKHILETNKMAEEKGLVVVSGLCWRYDEFMRDMVQRVQDGQIGDVVNVQAIRHSGFSRVFQRPEGMADVEYQLRNWINYSWLSGDFMAEQFIHELDILAWAMGDKWPVSCLATGGRQRKVGPEWGNIYDHFNAVFEWEDGTRGNCTSRWQAGTESKHETLVYGTEGTANLQRFIVDGKVRARLKGKRVQMHQNEHNEMFAAIRAGEIIHNGEYMAKSTLMAIHAREAAYTGQLLTVDDVLNSKTSLGPEVVELNASFEPEPIAVPGVTRLV</sequence>
<evidence type="ECO:0000259" key="2">
    <source>
        <dbReference type="Pfam" id="PF22725"/>
    </source>
</evidence>
<accession>A0A517TCY2</accession>
<proteinExistence type="predicted"/>
<dbReference type="OrthoDB" id="253515at2"/>
<dbReference type="AlphaFoldDB" id="A0A517TCY2"/>
<dbReference type="InterPro" id="IPR055170">
    <property type="entry name" value="GFO_IDH_MocA-like_dom"/>
</dbReference>
<gene>
    <name evidence="3" type="ORF">V22_35040</name>
</gene>
<name>A0A517TCY2_9PLAN</name>
<dbReference type="KEGG" id="chya:V22_35040"/>
<dbReference type="PROSITE" id="PS51318">
    <property type="entry name" value="TAT"/>
    <property type="match status" value="1"/>
</dbReference>
<dbReference type="GO" id="GO:0016798">
    <property type="term" value="F:hydrolase activity, acting on glycosyl bonds"/>
    <property type="evidence" value="ECO:0007669"/>
    <property type="project" value="UniProtKB-KW"/>
</dbReference>
<dbReference type="SUPFAM" id="SSF51735">
    <property type="entry name" value="NAD(P)-binding Rossmann-fold domains"/>
    <property type="match status" value="1"/>
</dbReference>
<dbReference type="GO" id="GO:0000166">
    <property type="term" value="F:nucleotide binding"/>
    <property type="evidence" value="ECO:0007669"/>
    <property type="project" value="InterPro"/>
</dbReference>
<dbReference type="EMBL" id="CP036316">
    <property type="protein sequence ID" value="QDT66239.1"/>
    <property type="molecule type" value="Genomic_DNA"/>
</dbReference>
<dbReference type="InterPro" id="IPR000683">
    <property type="entry name" value="Gfo/Idh/MocA-like_OxRdtase_N"/>
</dbReference>
<evidence type="ECO:0000313" key="4">
    <source>
        <dbReference type="Proteomes" id="UP000319976"/>
    </source>
</evidence>
<dbReference type="PANTHER" id="PTHR43818">
    <property type="entry name" value="BCDNA.GH03377"/>
    <property type="match status" value="1"/>
</dbReference>
<dbReference type="RefSeq" id="WP_145265178.1">
    <property type="nucleotide sequence ID" value="NZ_CP036316.1"/>
</dbReference>
<dbReference type="EC" id="3.2.1.-" evidence="3"/>
<evidence type="ECO:0000259" key="1">
    <source>
        <dbReference type="Pfam" id="PF01408"/>
    </source>
</evidence>
<dbReference type="InterPro" id="IPR006311">
    <property type="entry name" value="TAT_signal"/>
</dbReference>
<dbReference type="InterPro" id="IPR036291">
    <property type="entry name" value="NAD(P)-bd_dom_sf"/>
</dbReference>
<keyword evidence="3" id="KW-0326">Glycosidase</keyword>
<protein>
    <submittedName>
        <fullName evidence="3">Glycosyl hydrolase family 109 protein 1</fullName>
        <ecNumber evidence="3">3.2.1.-</ecNumber>
    </submittedName>
</protein>
<dbReference type="Gene3D" id="3.40.50.720">
    <property type="entry name" value="NAD(P)-binding Rossmann-like Domain"/>
    <property type="match status" value="1"/>
</dbReference>
<dbReference type="Pfam" id="PF22725">
    <property type="entry name" value="GFO_IDH_MocA_C3"/>
    <property type="match status" value="1"/>
</dbReference>
<dbReference type="InterPro" id="IPR050463">
    <property type="entry name" value="Gfo/Idh/MocA_oxidrdct_glycsds"/>
</dbReference>
<organism evidence="3 4">
    <name type="scientific">Calycomorphotria hydatis</name>
    <dbReference type="NCBI Taxonomy" id="2528027"/>
    <lineage>
        <taxon>Bacteria</taxon>
        <taxon>Pseudomonadati</taxon>
        <taxon>Planctomycetota</taxon>
        <taxon>Planctomycetia</taxon>
        <taxon>Planctomycetales</taxon>
        <taxon>Planctomycetaceae</taxon>
        <taxon>Calycomorphotria</taxon>
    </lineage>
</organism>
<keyword evidence="3" id="KW-0378">Hydrolase</keyword>
<dbReference type="PANTHER" id="PTHR43818:SF5">
    <property type="entry name" value="OXIDOREDUCTASE FAMILY PROTEIN"/>
    <property type="match status" value="1"/>
</dbReference>
<dbReference type="Proteomes" id="UP000319976">
    <property type="component" value="Chromosome"/>
</dbReference>